<dbReference type="InterPro" id="IPR005530">
    <property type="entry name" value="SPW"/>
</dbReference>
<evidence type="ECO:0000259" key="2">
    <source>
        <dbReference type="Pfam" id="PF03779"/>
    </source>
</evidence>
<feature type="transmembrane region" description="Helical" evidence="1">
    <location>
        <begin position="37"/>
        <end position="57"/>
    </location>
</feature>
<dbReference type="Proteomes" id="UP001589693">
    <property type="component" value="Unassembled WGS sequence"/>
</dbReference>
<dbReference type="EMBL" id="JBHLZU010000007">
    <property type="protein sequence ID" value="MFB9904124.1"/>
    <property type="molecule type" value="Genomic_DNA"/>
</dbReference>
<keyword evidence="1" id="KW-1133">Transmembrane helix</keyword>
<keyword evidence="1" id="KW-0812">Transmembrane</keyword>
<evidence type="ECO:0000256" key="1">
    <source>
        <dbReference type="SAM" id="Phobius"/>
    </source>
</evidence>
<feature type="domain" description="SPW repeat-containing integral membrane" evidence="2">
    <location>
        <begin position="12"/>
        <end position="106"/>
    </location>
</feature>
<comment type="caution">
    <text evidence="3">The sequence shown here is derived from an EMBL/GenBank/DDBJ whole genome shotgun (WGS) entry which is preliminary data.</text>
</comment>
<organism evidence="3 4">
    <name type="scientific">Allokutzneria oryzae</name>
    <dbReference type="NCBI Taxonomy" id="1378989"/>
    <lineage>
        <taxon>Bacteria</taxon>
        <taxon>Bacillati</taxon>
        <taxon>Actinomycetota</taxon>
        <taxon>Actinomycetes</taxon>
        <taxon>Pseudonocardiales</taxon>
        <taxon>Pseudonocardiaceae</taxon>
        <taxon>Allokutzneria</taxon>
    </lineage>
</organism>
<evidence type="ECO:0000313" key="3">
    <source>
        <dbReference type="EMBL" id="MFB9904124.1"/>
    </source>
</evidence>
<dbReference type="Pfam" id="PF03779">
    <property type="entry name" value="SPW"/>
    <property type="match status" value="1"/>
</dbReference>
<feature type="transmembrane region" description="Helical" evidence="1">
    <location>
        <begin position="90"/>
        <end position="111"/>
    </location>
</feature>
<reference evidence="3 4" key="1">
    <citation type="submission" date="2024-09" db="EMBL/GenBank/DDBJ databases">
        <authorList>
            <person name="Sun Q."/>
            <person name="Mori K."/>
        </authorList>
    </citation>
    <scope>NUCLEOTIDE SEQUENCE [LARGE SCALE GENOMIC DNA]</scope>
    <source>
        <strain evidence="3 4">TBRC 7907</strain>
    </source>
</reference>
<feature type="transmembrane region" description="Helical" evidence="1">
    <location>
        <begin position="12"/>
        <end position="31"/>
    </location>
</feature>
<feature type="transmembrane region" description="Helical" evidence="1">
    <location>
        <begin position="66"/>
        <end position="84"/>
    </location>
</feature>
<sequence length="123" mass="13264">MSDTQSKPWTRVQDWVILVAGAYLVLATLWVDAGVRGSWSIVVIGLAIVVMALLALAQPGSYIDEWMMAVAGVVAIVAPWLFAYTEHPSAAWTSWIAGAVVVGFALGALSASREENRRQHRAV</sequence>
<proteinExistence type="predicted"/>
<keyword evidence="4" id="KW-1185">Reference proteome</keyword>
<evidence type="ECO:0000313" key="4">
    <source>
        <dbReference type="Proteomes" id="UP001589693"/>
    </source>
</evidence>
<keyword evidence="1" id="KW-0472">Membrane</keyword>
<gene>
    <name evidence="3" type="ORF">ACFFQA_09240</name>
</gene>
<protein>
    <submittedName>
        <fullName evidence="3">SPW repeat protein</fullName>
    </submittedName>
</protein>
<accession>A0ABV5ZWT4</accession>
<dbReference type="RefSeq" id="WP_377851286.1">
    <property type="nucleotide sequence ID" value="NZ_JBHLZU010000007.1"/>
</dbReference>
<name>A0ABV5ZWT4_9PSEU</name>